<keyword evidence="5 8" id="KW-0689">Ribosomal protein</keyword>
<evidence type="ECO:0000256" key="5">
    <source>
        <dbReference type="ARBA" id="ARBA00022980"/>
    </source>
</evidence>
<evidence type="ECO:0000256" key="8">
    <source>
        <dbReference type="HAMAP-Rule" id="MF_00500"/>
    </source>
</evidence>
<dbReference type="Pfam" id="PF01649">
    <property type="entry name" value="Ribosomal_S20p"/>
    <property type="match status" value="1"/>
</dbReference>
<dbReference type="KEGG" id="bpip:BPP43_10165"/>
<comment type="similarity">
    <text evidence="2 8">Belongs to the bacterial ribosomal protein bS20 family.</text>
</comment>
<evidence type="ECO:0000256" key="6">
    <source>
        <dbReference type="ARBA" id="ARBA00023274"/>
    </source>
</evidence>
<protein>
    <recommendedName>
        <fullName evidence="7 8">Small ribosomal subunit protein bS20</fullName>
    </recommendedName>
</protein>
<reference evidence="9 10" key="1">
    <citation type="journal article" date="2013" name="Genome Announc.">
        <title>Complete Genome Sequence of the Porcine Strain Brachyspira pilosicoli P43/6/78(T.).</title>
        <authorList>
            <person name="Lin C."/>
            <person name="den Bakker H.C."/>
            <person name="Suzuki H."/>
            <person name="Lefebure T."/>
            <person name="Ponnala L."/>
            <person name="Sun Q."/>
            <person name="Stanhope M.J."/>
            <person name="Wiedmann M."/>
            <person name="Duhamel G.E."/>
        </authorList>
    </citation>
    <scope>NUCLEOTIDE SEQUENCE [LARGE SCALE GENOMIC DNA]</scope>
    <source>
        <strain evidence="9 10">P43/6/78</strain>
    </source>
</reference>
<dbReference type="SUPFAM" id="SSF46992">
    <property type="entry name" value="Ribosomal protein S20"/>
    <property type="match status" value="1"/>
</dbReference>
<evidence type="ECO:0000256" key="2">
    <source>
        <dbReference type="ARBA" id="ARBA00007634"/>
    </source>
</evidence>
<dbReference type="RefSeq" id="WP_013243928.1">
    <property type="nucleotide sequence ID" value="NC_019908.1"/>
</dbReference>
<dbReference type="GO" id="GO:0006412">
    <property type="term" value="P:translation"/>
    <property type="evidence" value="ECO:0007669"/>
    <property type="project" value="UniProtKB-UniRule"/>
</dbReference>
<proteinExistence type="inferred from homology"/>
<evidence type="ECO:0000256" key="4">
    <source>
        <dbReference type="ARBA" id="ARBA00022884"/>
    </source>
</evidence>
<dbReference type="HAMAP" id="MF_00500">
    <property type="entry name" value="Ribosomal_bS20"/>
    <property type="match status" value="1"/>
</dbReference>
<name>A0A3B6VMS8_BRAPL</name>
<keyword evidence="3 8" id="KW-0699">rRNA-binding</keyword>
<dbReference type="GeneID" id="56439546"/>
<dbReference type="EMBL" id="CP002873">
    <property type="protein sequence ID" value="AGA67211.1"/>
    <property type="molecule type" value="Genomic_DNA"/>
</dbReference>
<accession>A0A3B6VMS8</accession>
<dbReference type="GO" id="GO:0070181">
    <property type="term" value="F:small ribosomal subunit rRNA binding"/>
    <property type="evidence" value="ECO:0007669"/>
    <property type="project" value="TreeGrafter"/>
</dbReference>
<dbReference type="InterPro" id="IPR002583">
    <property type="entry name" value="Ribosomal_bS20"/>
</dbReference>
<dbReference type="AlphaFoldDB" id="A0A3B6VMS8"/>
<organism evidence="9 10">
    <name type="scientific">Brachyspira pilosicoli P43/6/78</name>
    <dbReference type="NCBI Taxonomy" id="1042417"/>
    <lineage>
        <taxon>Bacteria</taxon>
        <taxon>Pseudomonadati</taxon>
        <taxon>Spirochaetota</taxon>
        <taxon>Spirochaetia</taxon>
        <taxon>Brachyspirales</taxon>
        <taxon>Brachyspiraceae</taxon>
        <taxon>Brachyspira</taxon>
    </lineage>
</organism>
<dbReference type="Proteomes" id="UP000010793">
    <property type="component" value="Chromosome"/>
</dbReference>
<dbReference type="GO" id="GO:0005829">
    <property type="term" value="C:cytosol"/>
    <property type="evidence" value="ECO:0007669"/>
    <property type="project" value="TreeGrafter"/>
</dbReference>
<dbReference type="NCBIfam" id="TIGR00029">
    <property type="entry name" value="S20"/>
    <property type="match status" value="1"/>
</dbReference>
<dbReference type="GO" id="GO:0003735">
    <property type="term" value="F:structural constituent of ribosome"/>
    <property type="evidence" value="ECO:0007669"/>
    <property type="project" value="InterPro"/>
</dbReference>
<dbReference type="InterPro" id="IPR036510">
    <property type="entry name" value="Ribosomal_bS20_sf"/>
</dbReference>
<dbReference type="GO" id="GO:0015935">
    <property type="term" value="C:small ribosomal subunit"/>
    <property type="evidence" value="ECO:0007669"/>
    <property type="project" value="TreeGrafter"/>
</dbReference>
<keyword evidence="10" id="KW-1185">Reference proteome</keyword>
<evidence type="ECO:0000313" key="9">
    <source>
        <dbReference type="EMBL" id="AGA67211.1"/>
    </source>
</evidence>
<comment type="function">
    <text evidence="1 8">Binds directly to 16S ribosomal RNA.</text>
</comment>
<keyword evidence="6 8" id="KW-0687">Ribonucleoprotein</keyword>
<gene>
    <name evidence="8" type="primary">rpsT</name>
    <name evidence="9" type="ORF">BPP43_10165</name>
</gene>
<dbReference type="PANTHER" id="PTHR33398">
    <property type="entry name" value="30S RIBOSOMAL PROTEIN S20"/>
    <property type="match status" value="1"/>
</dbReference>
<dbReference type="Gene3D" id="1.20.58.110">
    <property type="entry name" value="Ribosomal protein S20"/>
    <property type="match status" value="1"/>
</dbReference>
<evidence type="ECO:0000313" key="10">
    <source>
        <dbReference type="Proteomes" id="UP000010793"/>
    </source>
</evidence>
<keyword evidence="4 8" id="KW-0694">RNA-binding</keyword>
<evidence type="ECO:0000256" key="1">
    <source>
        <dbReference type="ARBA" id="ARBA00003134"/>
    </source>
</evidence>
<sequence>MPNIRSASKRLRQNSTRNLYNRKIKSFLNTQKKKVLKSIDANDKNASIAEYNKYASALDKAARKSVIHSNRASVKKSEMMKKINALK</sequence>
<evidence type="ECO:0000256" key="3">
    <source>
        <dbReference type="ARBA" id="ARBA00022730"/>
    </source>
</evidence>
<evidence type="ECO:0000256" key="7">
    <source>
        <dbReference type="ARBA" id="ARBA00035136"/>
    </source>
</evidence>
<dbReference type="PANTHER" id="PTHR33398:SF1">
    <property type="entry name" value="SMALL RIBOSOMAL SUBUNIT PROTEIN BS20C"/>
    <property type="match status" value="1"/>
</dbReference>